<dbReference type="RefSeq" id="WP_283172508.1">
    <property type="nucleotide sequence ID" value="NZ_JAPNOA010000016.1"/>
</dbReference>
<organism evidence="2 3">
    <name type="scientific">Parathalassolituus penaei</name>
    <dbReference type="NCBI Taxonomy" id="2997323"/>
    <lineage>
        <taxon>Bacteria</taxon>
        <taxon>Pseudomonadati</taxon>
        <taxon>Pseudomonadota</taxon>
        <taxon>Gammaproteobacteria</taxon>
        <taxon>Oceanospirillales</taxon>
        <taxon>Oceanospirillaceae</taxon>
        <taxon>Parathalassolituus</taxon>
    </lineage>
</organism>
<accession>A0A9X3EHA0</accession>
<evidence type="ECO:0000259" key="1">
    <source>
        <dbReference type="Pfam" id="PF07238"/>
    </source>
</evidence>
<dbReference type="EMBL" id="JAPNOA010000016">
    <property type="protein sequence ID" value="MCY0964291.1"/>
    <property type="molecule type" value="Genomic_DNA"/>
</dbReference>
<gene>
    <name evidence="2" type="ORF">OUO13_03765</name>
</gene>
<dbReference type="Proteomes" id="UP001150830">
    <property type="component" value="Unassembled WGS sequence"/>
</dbReference>
<reference evidence="2" key="1">
    <citation type="submission" date="2022-11" db="EMBL/GenBank/DDBJ databases">
        <title>Parathalassolutuus dongxingensis gen. nov., sp. nov., a novel member of family Oceanospirillaceae isolated from a coastal shrimp pond in Guangxi, China.</title>
        <authorList>
            <person name="Chen H."/>
        </authorList>
    </citation>
    <scope>NUCLEOTIDE SEQUENCE</scope>
    <source>
        <strain evidence="2">G-43</strain>
    </source>
</reference>
<keyword evidence="3" id="KW-1185">Reference proteome</keyword>
<dbReference type="Pfam" id="PF07238">
    <property type="entry name" value="PilZ"/>
    <property type="match status" value="1"/>
</dbReference>
<dbReference type="InterPro" id="IPR009875">
    <property type="entry name" value="PilZ_domain"/>
</dbReference>
<evidence type="ECO:0000313" key="3">
    <source>
        <dbReference type="Proteomes" id="UP001150830"/>
    </source>
</evidence>
<dbReference type="Gene3D" id="2.40.10.220">
    <property type="entry name" value="predicted glycosyltransferase like domains"/>
    <property type="match status" value="1"/>
</dbReference>
<comment type="caution">
    <text evidence="2">The sequence shown here is derived from an EMBL/GenBank/DDBJ whole genome shotgun (WGS) entry which is preliminary data.</text>
</comment>
<evidence type="ECO:0000313" key="2">
    <source>
        <dbReference type="EMBL" id="MCY0964291.1"/>
    </source>
</evidence>
<dbReference type="GO" id="GO:0035438">
    <property type="term" value="F:cyclic-di-GMP binding"/>
    <property type="evidence" value="ECO:0007669"/>
    <property type="project" value="InterPro"/>
</dbReference>
<proteinExistence type="predicted"/>
<dbReference type="AlphaFoldDB" id="A0A9X3EHA0"/>
<feature type="domain" description="PilZ" evidence="1">
    <location>
        <begin position="10"/>
        <end position="109"/>
    </location>
</feature>
<sequence>MNTAVCLQEQRLNDRAALHKNVSVFQQANKEYVGLLLNCSDGGMMISSYQPILPGTRLQLELVDIPPHLDTHRKGLCTVEVVWSKLITPSLYGAGCRIEGASDMMTTMIRSYMRG</sequence>
<protein>
    <submittedName>
        <fullName evidence="2">PilZ domain-containing protein</fullName>
    </submittedName>
</protein>
<dbReference type="SUPFAM" id="SSF141371">
    <property type="entry name" value="PilZ domain-like"/>
    <property type="match status" value="1"/>
</dbReference>
<name>A0A9X3EHA0_9GAMM</name>